<dbReference type="VEuPathDB" id="VectorBase:AALC636_004683"/>
<feature type="transmembrane region" description="Helical" evidence="1">
    <location>
        <begin position="103"/>
        <end position="123"/>
    </location>
</feature>
<dbReference type="EMBL" id="GAPW01005337">
    <property type="protein sequence ID" value="JAC08261.1"/>
    <property type="molecule type" value="mRNA"/>
</dbReference>
<feature type="transmembrane region" description="Helical" evidence="1">
    <location>
        <begin position="71"/>
        <end position="91"/>
    </location>
</feature>
<evidence type="ECO:0000256" key="1">
    <source>
        <dbReference type="SAM" id="Phobius"/>
    </source>
</evidence>
<dbReference type="AlphaFoldDB" id="A0A023EHA9"/>
<reference evidence="2" key="1">
    <citation type="journal article" date="2014" name="PLoS Negl. Trop. Dis.">
        <title>Identification and characterization of seminal fluid proteins in the Asian tiger mosquito, Aedes albopictus.</title>
        <authorList>
            <person name="Boes K.E."/>
            <person name="Ribeiro J.M."/>
            <person name="Wong A."/>
            <person name="Harrington L.C."/>
            <person name="Wolfner M.F."/>
            <person name="Sirot L.K."/>
        </authorList>
    </citation>
    <scope>NUCLEOTIDE SEQUENCE</scope>
    <source>
        <tissue evidence="2">Reproductive organs</tissue>
    </source>
</reference>
<feature type="transmembrane region" description="Helical" evidence="1">
    <location>
        <begin position="6"/>
        <end position="36"/>
    </location>
</feature>
<organism evidence="2">
    <name type="scientific">Aedes albopictus</name>
    <name type="common">Asian tiger mosquito</name>
    <name type="synonym">Stegomyia albopicta</name>
    <dbReference type="NCBI Taxonomy" id="7160"/>
    <lineage>
        <taxon>Eukaryota</taxon>
        <taxon>Metazoa</taxon>
        <taxon>Ecdysozoa</taxon>
        <taxon>Arthropoda</taxon>
        <taxon>Hexapoda</taxon>
        <taxon>Insecta</taxon>
        <taxon>Pterygota</taxon>
        <taxon>Neoptera</taxon>
        <taxon>Endopterygota</taxon>
        <taxon>Diptera</taxon>
        <taxon>Nematocera</taxon>
        <taxon>Culicoidea</taxon>
        <taxon>Culicidae</taxon>
        <taxon>Culicinae</taxon>
        <taxon>Aedini</taxon>
        <taxon>Aedes</taxon>
        <taxon>Stegomyia</taxon>
    </lineage>
</organism>
<protein>
    <submittedName>
        <fullName evidence="2">Putative secreted protein</fullName>
    </submittedName>
</protein>
<dbReference type="VEuPathDB" id="VectorBase:AALF005332"/>
<evidence type="ECO:0000313" key="2">
    <source>
        <dbReference type="EMBL" id="JAC08261.1"/>
    </source>
</evidence>
<keyword evidence="1" id="KW-1133">Transmembrane helix</keyword>
<name>A0A023EHA9_AEDAL</name>
<sequence length="158" mass="18173">MFPTLVLSAIALYVLYKILLLLGTILTAPLVTTANVVYRIYHPPNFPVSYYVFNNGLLSIFTFPFEYMAWIVYKVIAFVVLLPFDFVAFIVRLLLSVISMLNMVILSVIVVKLIVALISVYYFRNLVFNNIPIDLSAFKWDFSEMHLGQVSSWLTSWN</sequence>
<accession>A0A023EHA9</accession>
<keyword evidence="1" id="KW-0472">Membrane</keyword>
<keyword evidence="1" id="KW-0812">Transmembrane</keyword>
<proteinExistence type="evidence at transcript level"/>